<dbReference type="InterPro" id="IPR029055">
    <property type="entry name" value="Ntn_hydrolases_N"/>
</dbReference>
<dbReference type="SUPFAM" id="SSF56235">
    <property type="entry name" value="N-terminal nucleophile aminohydrolases (Ntn hydrolases)"/>
    <property type="match status" value="1"/>
</dbReference>
<dbReference type="OrthoDB" id="1265391at2"/>
<evidence type="ECO:0000256" key="3">
    <source>
        <dbReference type="SAM" id="SignalP"/>
    </source>
</evidence>
<dbReference type="STRING" id="880526.GCA_000427365_00861"/>
<dbReference type="PANTHER" id="PTHR35527:SF2">
    <property type="entry name" value="HYDROLASE"/>
    <property type="match status" value="1"/>
</dbReference>
<proteinExistence type="inferred from homology"/>
<feature type="signal peptide" evidence="3">
    <location>
        <begin position="1"/>
        <end position="24"/>
    </location>
</feature>
<dbReference type="EC" id="3.5.1.24" evidence="5"/>
<gene>
    <name evidence="5" type="primary">cbh</name>
    <name evidence="5" type="ORF">NCTC11190_00585</name>
</gene>
<organism evidence="5 6">
    <name type="scientific">Rikenella microfusus</name>
    <dbReference type="NCBI Taxonomy" id="28139"/>
    <lineage>
        <taxon>Bacteria</taxon>
        <taxon>Pseudomonadati</taxon>
        <taxon>Bacteroidota</taxon>
        <taxon>Bacteroidia</taxon>
        <taxon>Bacteroidales</taxon>
        <taxon>Rikenellaceae</taxon>
        <taxon>Rikenella</taxon>
    </lineage>
</organism>
<sequence>MKTVKTALLGAAVLLGLSNFPAQAAEPCTHAVYLGPDNMIVTGRTMDWREEMPTNLWLLPRGIERVSYDKGPHLAWTAKYGSVAAVSYDIGTSEGMNEKGLVAQLLYLTESRYDRPGIDDRPVMGMSIWCQWVLDNFATVSEAVAEMRKDSFRIDAPAMPGGQASTMHMAISDSTGNSAIIEYLDGKISIHEGRQYQVLTNSPTYDRQLAVRDYWAPIGGLNMMPGTNKSSDRFVRASFYIDAVEKTSDPKVAVASVFSVMRSVSVPLGISTPDQPNNSSTRWRSVSDQKNRIYYFETTLAPAILWVDLKEAGLAPGAPVKKLTLTGGEEYAGDATAKFVETKPFEFLFELPAGFGL</sequence>
<evidence type="ECO:0000256" key="2">
    <source>
        <dbReference type="ARBA" id="ARBA00022801"/>
    </source>
</evidence>
<dbReference type="Proteomes" id="UP000255233">
    <property type="component" value="Unassembled WGS sequence"/>
</dbReference>
<dbReference type="InterPro" id="IPR029132">
    <property type="entry name" value="CBAH/NAAA_C"/>
</dbReference>
<dbReference type="PANTHER" id="PTHR35527">
    <property type="entry name" value="CHOLOYLGLYCINE HYDROLASE"/>
    <property type="match status" value="1"/>
</dbReference>
<dbReference type="CDD" id="cd01902">
    <property type="entry name" value="Ntn_CGH"/>
    <property type="match status" value="1"/>
</dbReference>
<dbReference type="Gene3D" id="3.60.60.10">
    <property type="entry name" value="Penicillin V Acylase, Chain A"/>
    <property type="match status" value="1"/>
</dbReference>
<accession>A0A379MP36</accession>
<reference evidence="5 6" key="1">
    <citation type="submission" date="2018-06" db="EMBL/GenBank/DDBJ databases">
        <authorList>
            <consortium name="Pathogen Informatics"/>
            <person name="Doyle S."/>
        </authorList>
    </citation>
    <scope>NUCLEOTIDE SEQUENCE [LARGE SCALE GENOMIC DNA]</scope>
    <source>
        <strain evidence="5 6">NCTC11190</strain>
    </source>
</reference>
<evidence type="ECO:0000313" key="5">
    <source>
        <dbReference type="EMBL" id="SUE33378.1"/>
    </source>
</evidence>
<dbReference type="AlphaFoldDB" id="A0A379MP36"/>
<dbReference type="GO" id="GO:0045302">
    <property type="term" value="F:choloylglycine hydrolase activity"/>
    <property type="evidence" value="ECO:0007669"/>
    <property type="project" value="UniProtKB-EC"/>
</dbReference>
<dbReference type="RefSeq" id="WP_027290626.1">
    <property type="nucleotide sequence ID" value="NZ_UGVL01000001.1"/>
</dbReference>
<dbReference type="EMBL" id="UGVL01000001">
    <property type="protein sequence ID" value="SUE33378.1"/>
    <property type="molecule type" value="Genomic_DNA"/>
</dbReference>
<keyword evidence="6" id="KW-1185">Reference proteome</keyword>
<feature type="chain" id="PRO_5016673112" evidence="3">
    <location>
        <begin position="25"/>
        <end position="357"/>
    </location>
</feature>
<evidence type="ECO:0000313" key="6">
    <source>
        <dbReference type="Proteomes" id="UP000255233"/>
    </source>
</evidence>
<keyword evidence="3" id="KW-0732">Signal</keyword>
<feature type="domain" description="Choloylglycine hydrolase/NAAA C-terminal" evidence="4">
    <location>
        <begin position="28"/>
        <end position="314"/>
    </location>
</feature>
<evidence type="ECO:0000259" key="4">
    <source>
        <dbReference type="Pfam" id="PF02275"/>
    </source>
</evidence>
<evidence type="ECO:0000256" key="1">
    <source>
        <dbReference type="ARBA" id="ARBA00006625"/>
    </source>
</evidence>
<comment type="similarity">
    <text evidence="1">Belongs to the peptidase C59 family.</text>
</comment>
<name>A0A379MP36_9BACT</name>
<dbReference type="InterPro" id="IPR052193">
    <property type="entry name" value="Peptidase_C59"/>
</dbReference>
<keyword evidence="2 5" id="KW-0378">Hydrolase</keyword>
<dbReference type="Pfam" id="PF02275">
    <property type="entry name" value="CBAH"/>
    <property type="match status" value="1"/>
</dbReference>
<protein>
    <submittedName>
        <fullName evidence="5">Choloylglycine hydrolase</fullName>
        <ecNumber evidence="5">3.5.1.24</ecNumber>
    </submittedName>
</protein>